<dbReference type="EMBL" id="CP016366">
    <property type="protein sequence ID" value="APG49223.1"/>
    <property type="molecule type" value="Genomic_DNA"/>
</dbReference>
<keyword evidence="1" id="KW-0732">Signal</keyword>
<feature type="chain" id="PRO_5012250493" evidence="1">
    <location>
        <begin position="24"/>
        <end position="220"/>
    </location>
</feature>
<evidence type="ECO:0000256" key="1">
    <source>
        <dbReference type="SAM" id="SignalP"/>
    </source>
</evidence>
<gene>
    <name evidence="2" type="ORF">PhaeoP97_03873</name>
</gene>
<dbReference type="KEGG" id="php:PhaeoP97_03873"/>
<name>A0A1L3IB14_9RHOB</name>
<keyword evidence="2" id="KW-0614">Plasmid</keyword>
<proteinExistence type="predicted"/>
<accession>A0A1L3IB14</accession>
<reference evidence="3" key="1">
    <citation type="submission" date="2016-07" db="EMBL/GenBank/DDBJ databases">
        <title>Phaeobacter portensis sp. nov., a tropodithietic acid producing bacterium isolated from a German harbor.</title>
        <authorList>
            <person name="Freese H.M."/>
            <person name="Bunk B."/>
            <person name="Breider S."/>
            <person name="Brinkhoff T."/>
        </authorList>
    </citation>
    <scope>NUCLEOTIDE SEQUENCE [LARGE SCALE GENOMIC DNA]</scope>
    <source>
        <strain evidence="3">P97</strain>
        <plasmid evidence="3">pp97_b</plasmid>
    </source>
</reference>
<dbReference type="AlphaFoldDB" id="A0A1L3IB14"/>
<dbReference type="Proteomes" id="UP000183859">
    <property type="component" value="Plasmid pP97_b"/>
</dbReference>
<protein>
    <submittedName>
        <fullName evidence="2">Uncharacterized protein</fullName>
    </submittedName>
</protein>
<keyword evidence="3" id="KW-1185">Reference proteome</keyword>
<organism evidence="2 3">
    <name type="scientific">Phaeobacter porticola</name>
    <dbReference type="NCBI Taxonomy" id="1844006"/>
    <lineage>
        <taxon>Bacteria</taxon>
        <taxon>Pseudomonadati</taxon>
        <taxon>Pseudomonadota</taxon>
        <taxon>Alphaproteobacteria</taxon>
        <taxon>Rhodobacterales</taxon>
        <taxon>Roseobacteraceae</taxon>
        <taxon>Phaeobacter</taxon>
    </lineage>
</organism>
<evidence type="ECO:0000313" key="2">
    <source>
        <dbReference type="EMBL" id="APG49223.1"/>
    </source>
</evidence>
<geneLocation type="plasmid" evidence="3">
    <name>pp97_b</name>
</geneLocation>
<evidence type="ECO:0000313" key="3">
    <source>
        <dbReference type="Proteomes" id="UP000183859"/>
    </source>
</evidence>
<feature type="signal peptide" evidence="1">
    <location>
        <begin position="1"/>
        <end position="23"/>
    </location>
</feature>
<sequence precursor="true">MQQRRLWQMALSLFLLVPSTIHAQNPSSLEKSTIERLEIATDWLVRNGAFVLDMRGKEFLKSKLTEQGPVLLWVTPQVDTKDTIAQFRIKAGGYNYDIEAIYRETLNDQKIVYWVTHITAQDWVTPLRGCRFHISTPQDDGKQIVLLSSERFIPSYKTAKGVVFALPQDDLDILYKLQAWRFPMCFSGTDLSKNEVTHDAQGRLTTAPATSFEGGCCTNH</sequence>